<reference evidence="2" key="1">
    <citation type="submission" date="2023-08" db="EMBL/GenBank/DDBJ databases">
        <title>Black Yeasts Isolated from many extreme environments.</title>
        <authorList>
            <person name="Coleine C."/>
            <person name="Stajich J.E."/>
            <person name="Selbmann L."/>
        </authorList>
    </citation>
    <scope>NUCLEOTIDE SEQUENCE</scope>
    <source>
        <strain evidence="2">CCFEE 5401</strain>
    </source>
</reference>
<dbReference type="Proteomes" id="UP001310890">
    <property type="component" value="Unassembled WGS sequence"/>
</dbReference>
<evidence type="ECO:0008006" key="4">
    <source>
        <dbReference type="Google" id="ProtNLM"/>
    </source>
</evidence>
<dbReference type="PANTHER" id="PTHR43544:SF32">
    <property type="entry name" value="CHAIN DEHYDROGENASE, PUTATIVE (AFU_ORTHOLOGUE AFUA_5G01530)-RELATED"/>
    <property type="match status" value="1"/>
</dbReference>
<evidence type="ECO:0000313" key="3">
    <source>
        <dbReference type="Proteomes" id="UP001310890"/>
    </source>
</evidence>
<name>A0AAN7TI06_9PEZI</name>
<dbReference type="GO" id="GO:0016491">
    <property type="term" value="F:oxidoreductase activity"/>
    <property type="evidence" value="ECO:0007669"/>
    <property type="project" value="TreeGrafter"/>
</dbReference>
<sequence>MSTPKSILLLVGGNQGLGFYAAQQLAATGTYHILLTSRSLSKARRAIEEIVSDDSYGKINKDDLEPLELDITNDDSIKAAAKHVTDTHGGKLDILLANAGIALPQAAAPDGTGPTLRELYTRHYDTNVFGLAVVVDTFLPLLQRGQGKRISFTSSGLGSLKLAMEEGPYSGEHYPVYRSTKSAVNMVMVHYARLLEKEGFVVSASDPGYCATNLNRYSGLKDPRDGCKALIISATGEKGRVHGRVVDDQGEMVPW</sequence>
<dbReference type="PRINTS" id="PR00081">
    <property type="entry name" value="GDHRDH"/>
</dbReference>
<dbReference type="SUPFAM" id="SSF51735">
    <property type="entry name" value="NAD(P)-binding Rossmann-fold domains"/>
    <property type="match status" value="1"/>
</dbReference>
<dbReference type="InterPro" id="IPR036291">
    <property type="entry name" value="NAD(P)-bd_dom_sf"/>
</dbReference>
<comment type="caution">
    <text evidence="2">The sequence shown here is derived from an EMBL/GenBank/DDBJ whole genome shotgun (WGS) entry which is preliminary data.</text>
</comment>
<dbReference type="EMBL" id="JAVRRL010000031">
    <property type="protein sequence ID" value="KAK5112344.1"/>
    <property type="molecule type" value="Genomic_DNA"/>
</dbReference>
<dbReference type="InterPro" id="IPR051468">
    <property type="entry name" value="Fungal_SecMetab_SDRs"/>
</dbReference>
<dbReference type="AlphaFoldDB" id="A0AAN7TI06"/>
<evidence type="ECO:0000256" key="1">
    <source>
        <dbReference type="ARBA" id="ARBA00006484"/>
    </source>
</evidence>
<proteinExistence type="inferred from homology"/>
<dbReference type="GO" id="GO:0005737">
    <property type="term" value="C:cytoplasm"/>
    <property type="evidence" value="ECO:0007669"/>
    <property type="project" value="TreeGrafter"/>
</dbReference>
<evidence type="ECO:0000313" key="2">
    <source>
        <dbReference type="EMBL" id="KAK5112344.1"/>
    </source>
</evidence>
<dbReference type="PANTHER" id="PTHR43544">
    <property type="entry name" value="SHORT-CHAIN DEHYDROGENASE/REDUCTASE"/>
    <property type="match status" value="1"/>
</dbReference>
<organism evidence="2 3">
    <name type="scientific">Meristemomyces frigidus</name>
    <dbReference type="NCBI Taxonomy" id="1508187"/>
    <lineage>
        <taxon>Eukaryota</taxon>
        <taxon>Fungi</taxon>
        <taxon>Dikarya</taxon>
        <taxon>Ascomycota</taxon>
        <taxon>Pezizomycotina</taxon>
        <taxon>Dothideomycetes</taxon>
        <taxon>Dothideomycetidae</taxon>
        <taxon>Mycosphaerellales</taxon>
        <taxon>Teratosphaeriaceae</taxon>
        <taxon>Meristemomyces</taxon>
    </lineage>
</organism>
<comment type="similarity">
    <text evidence="1">Belongs to the short-chain dehydrogenases/reductases (SDR) family.</text>
</comment>
<gene>
    <name evidence="2" type="ORF">LTR62_004307</name>
</gene>
<accession>A0AAN7TI06</accession>
<protein>
    <recommendedName>
        <fullName evidence="4">NAD(P)-binding protein</fullName>
    </recommendedName>
</protein>
<dbReference type="GO" id="GO:0019748">
    <property type="term" value="P:secondary metabolic process"/>
    <property type="evidence" value="ECO:0007669"/>
    <property type="project" value="TreeGrafter"/>
</dbReference>
<dbReference type="Pfam" id="PF00106">
    <property type="entry name" value="adh_short"/>
    <property type="match status" value="1"/>
</dbReference>
<dbReference type="Gene3D" id="3.40.50.720">
    <property type="entry name" value="NAD(P)-binding Rossmann-like Domain"/>
    <property type="match status" value="1"/>
</dbReference>
<dbReference type="InterPro" id="IPR002347">
    <property type="entry name" value="SDR_fam"/>
</dbReference>